<evidence type="ECO:0000256" key="2">
    <source>
        <dbReference type="ARBA" id="ARBA00023239"/>
    </source>
</evidence>
<comment type="pathway">
    <text evidence="4">Purine metabolism; IMP biosynthesis via de novo pathway; 5-amino-1-(5-phospho-D-ribosyl)imidazole-4-carboxamide from 5-amino-1-(5-phospho-D-ribosyl)imidazole-4-carboxylate: step 2/2.</text>
</comment>
<dbReference type="CDD" id="cd03302">
    <property type="entry name" value="Adenylsuccinate_lyase_2"/>
    <property type="match status" value="1"/>
</dbReference>
<dbReference type="OrthoDB" id="9768878at2"/>
<dbReference type="PANTHER" id="PTHR43172:SF1">
    <property type="entry name" value="ADENYLOSUCCINATE LYASE"/>
    <property type="match status" value="1"/>
</dbReference>
<comment type="catalytic activity">
    <reaction evidence="4">
        <text>N(6)-(1,2-dicarboxyethyl)-AMP = fumarate + AMP</text>
        <dbReference type="Rhea" id="RHEA:16853"/>
        <dbReference type="ChEBI" id="CHEBI:29806"/>
        <dbReference type="ChEBI" id="CHEBI:57567"/>
        <dbReference type="ChEBI" id="CHEBI:456215"/>
        <dbReference type="EC" id="4.3.2.2"/>
    </reaction>
</comment>
<dbReference type="RefSeq" id="WP_065393095.1">
    <property type="nucleotide sequence ID" value="NZ_JBOFOB010000336.1"/>
</dbReference>
<dbReference type="UniPathway" id="UPA00075">
    <property type="reaction ID" value="UER00336"/>
</dbReference>
<evidence type="ECO:0000256" key="1">
    <source>
        <dbReference type="ARBA" id="ARBA00022755"/>
    </source>
</evidence>
<dbReference type="Gene3D" id="1.10.40.30">
    <property type="entry name" value="Fumarase/aspartase (C-terminal domain)"/>
    <property type="match status" value="1"/>
</dbReference>
<gene>
    <name evidence="6" type="ORF">BBI01_02460</name>
</gene>
<dbReference type="Proteomes" id="UP000092651">
    <property type="component" value="Unassembled WGS sequence"/>
</dbReference>
<comment type="similarity">
    <text evidence="4">Belongs to the lyase 1 family. Adenylosuccinate lyase subfamily.</text>
</comment>
<dbReference type="InterPro" id="IPR022761">
    <property type="entry name" value="Fumarate_lyase_N"/>
</dbReference>
<evidence type="ECO:0000256" key="4">
    <source>
        <dbReference type="RuleBase" id="RU361172"/>
    </source>
</evidence>
<accession>A0A1B9A0K0</accession>
<dbReference type="InterPro" id="IPR020557">
    <property type="entry name" value="Fumarate_lyase_CS"/>
</dbReference>
<dbReference type="Pfam" id="PF10397">
    <property type="entry name" value="ADSL_C"/>
    <property type="match status" value="1"/>
</dbReference>
<dbReference type="EMBL" id="MAYH01000001">
    <property type="protein sequence ID" value="OCA77342.1"/>
    <property type="molecule type" value="Genomic_DNA"/>
</dbReference>
<dbReference type="InterPro" id="IPR000362">
    <property type="entry name" value="Fumarate_lyase_fam"/>
</dbReference>
<dbReference type="NCBIfam" id="TIGR00928">
    <property type="entry name" value="purB"/>
    <property type="match status" value="1"/>
</dbReference>
<dbReference type="Gene3D" id="1.20.200.10">
    <property type="entry name" value="Fumarase/aspartase (Central domain)"/>
    <property type="match status" value="1"/>
</dbReference>
<evidence type="ECO:0000256" key="3">
    <source>
        <dbReference type="NCBIfam" id="TIGR00928"/>
    </source>
</evidence>
<evidence type="ECO:0000259" key="5">
    <source>
        <dbReference type="SMART" id="SM00998"/>
    </source>
</evidence>
<dbReference type="GO" id="GO:0005829">
    <property type="term" value="C:cytosol"/>
    <property type="evidence" value="ECO:0007669"/>
    <property type="project" value="TreeGrafter"/>
</dbReference>
<keyword evidence="2 4" id="KW-0456">Lyase</keyword>
<dbReference type="GO" id="GO:0044208">
    <property type="term" value="P:'de novo' AMP biosynthetic process"/>
    <property type="evidence" value="ECO:0007669"/>
    <property type="project" value="UniProtKB-UniPathway"/>
</dbReference>
<dbReference type="InterPro" id="IPR004769">
    <property type="entry name" value="Pur_lyase"/>
</dbReference>
<dbReference type="InterPro" id="IPR019468">
    <property type="entry name" value="AdenyloSucc_lyase_C"/>
</dbReference>
<dbReference type="PRINTS" id="PR00149">
    <property type="entry name" value="FUMRATELYASE"/>
</dbReference>
<comment type="catalytic activity">
    <reaction evidence="4">
        <text>(2S)-2-[5-amino-1-(5-phospho-beta-D-ribosyl)imidazole-4-carboxamido]succinate = 5-amino-1-(5-phospho-beta-D-ribosyl)imidazole-4-carboxamide + fumarate</text>
        <dbReference type="Rhea" id="RHEA:23920"/>
        <dbReference type="ChEBI" id="CHEBI:29806"/>
        <dbReference type="ChEBI" id="CHEBI:58443"/>
        <dbReference type="ChEBI" id="CHEBI:58475"/>
        <dbReference type="EC" id="4.3.2.2"/>
    </reaction>
</comment>
<dbReference type="AlphaFoldDB" id="A0A1B9A0K0"/>
<dbReference type="GO" id="GO:0004018">
    <property type="term" value="F:N6-(1,2-dicarboxyethyl)AMP AMP-lyase (fumarate-forming) activity"/>
    <property type="evidence" value="ECO:0007669"/>
    <property type="project" value="UniProtKB-UniRule"/>
</dbReference>
<dbReference type="GO" id="GO:0006189">
    <property type="term" value="P:'de novo' IMP biosynthetic process"/>
    <property type="evidence" value="ECO:0007669"/>
    <property type="project" value="UniProtKB-UniPathway"/>
</dbReference>
<evidence type="ECO:0000313" key="7">
    <source>
        <dbReference type="Proteomes" id="UP000092651"/>
    </source>
</evidence>
<dbReference type="PROSITE" id="PS00163">
    <property type="entry name" value="FUMARATE_LYASES"/>
    <property type="match status" value="1"/>
</dbReference>
<sequence>MNSYKNPLEERYSSEEMLFNFSHNNKFRTWRKLWIALAEIEKDLGLEITDEQIAELKANAENIDFDKAAEYEKKFRHDVMAHVHTYGDVAPSAKGIIHLGATSAFVGDNTDLIQIRDGLLILKKKLVNVMKNLADFAIQYKDLPTLGFTHFQPAQLTTVGKRATLWLQSLVLDIEELDFFLETLRFRGVKGTTGTAASFLELFNGDYSKVKHLDKELSKRFGFEKVFGVSGQTYDRKIDAKVVALLGNIAQSAHKFTNDLRLLQNLKEIEEPFEKNQIGSSAMAYKRNPMRSERIGALAKYVMSLTTSSAMVASTQWFERTLDDSANKRLTIPQAFLAVDAILLIWNNILNGIVVYPNRINKHIEEELPFMATEYIIMEEVKAGGDRQEIHEVIRVHSMEASKKVKEEGKENDLIERILNDDSLKLDKSKLKEVLDPKNFIGFAPIQTEEFVKNEVQPIIDQNKDLIGLEADLKV</sequence>
<comment type="caution">
    <text evidence="6">The sequence shown here is derived from an EMBL/GenBank/DDBJ whole genome shotgun (WGS) entry which is preliminary data.</text>
</comment>
<dbReference type="SUPFAM" id="SSF48557">
    <property type="entry name" value="L-aspartase-like"/>
    <property type="match status" value="1"/>
</dbReference>
<comment type="pathway">
    <text evidence="4">Purine metabolism; AMP biosynthesis via de novo pathway; AMP from IMP: step 2/2.</text>
</comment>
<keyword evidence="1 4" id="KW-0658">Purine biosynthesis</keyword>
<dbReference type="EC" id="4.3.2.2" evidence="3 4"/>
<dbReference type="Gene3D" id="1.10.275.60">
    <property type="match status" value="1"/>
</dbReference>
<proteinExistence type="inferred from homology"/>
<protein>
    <recommendedName>
        <fullName evidence="3 4">Adenylosuccinate lyase</fullName>
        <shortName evidence="4">ASL</shortName>
        <ecNumber evidence="3 4">4.3.2.2</ecNumber>
    </recommendedName>
    <alternativeName>
        <fullName evidence="4">Adenylosuccinase</fullName>
    </alternativeName>
</protein>
<dbReference type="FunFam" id="1.10.275.60:FF:000001">
    <property type="entry name" value="Adenylosuccinate lyase"/>
    <property type="match status" value="1"/>
</dbReference>
<dbReference type="UniPathway" id="UPA00074">
    <property type="reaction ID" value="UER00132"/>
</dbReference>
<dbReference type="SMART" id="SM00998">
    <property type="entry name" value="ADSL_C"/>
    <property type="match status" value="1"/>
</dbReference>
<organism evidence="6 7">
    <name type="scientific">Chryseobacterium artocarpi</name>
    <dbReference type="NCBI Taxonomy" id="1414727"/>
    <lineage>
        <taxon>Bacteria</taxon>
        <taxon>Pseudomonadati</taxon>
        <taxon>Bacteroidota</taxon>
        <taxon>Flavobacteriia</taxon>
        <taxon>Flavobacteriales</taxon>
        <taxon>Weeksellaceae</taxon>
        <taxon>Chryseobacterium group</taxon>
        <taxon>Chryseobacterium</taxon>
    </lineage>
</organism>
<dbReference type="GO" id="GO:0070626">
    <property type="term" value="F:(S)-2-(5-amino-1-(5-phospho-D-ribosyl)imidazole-4-carboxamido) succinate lyase (fumarate-forming) activity"/>
    <property type="evidence" value="ECO:0007669"/>
    <property type="project" value="TreeGrafter"/>
</dbReference>
<reference evidence="6 7" key="1">
    <citation type="submission" date="2016-07" db="EMBL/GenBank/DDBJ databases">
        <authorList>
            <person name="Jeong J.-J."/>
            <person name="Kim D.W."/>
            <person name="Sang M.K."/>
            <person name="Choi I.-G."/>
            <person name="Kim K.D."/>
        </authorList>
    </citation>
    <scope>NUCLEOTIDE SEQUENCE [LARGE SCALE GENOMIC DNA]</scope>
    <source>
        <strain evidence="6 7">UTM-3</strain>
    </source>
</reference>
<dbReference type="PANTHER" id="PTHR43172">
    <property type="entry name" value="ADENYLOSUCCINATE LYASE"/>
    <property type="match status" value="1"/>
</dbReference>
<dbReference type="Pfam" id="PF00206">
    <property type="entry name" value="Lyase_1"/>
    <property type="match status" value="1"/>
</dbReference>
<evidence type="ECO:0000313" key="6">
    <source>
        <dbReference type="EMBL" id="OCA77342.1"/>
    </source>
</evidence>
<name>A0A1B9A0K0_9FLAO</name>
<feature type="domain" description="Adenylosuccinate lyase C-terminal" evidence="5">
    <location>
        <begin position="368"/>
        <end position="452"/>
    </location>
</feature>
<dbReference type="InterPro" id="IPR008948">
    <property type="entry name" value="L-Aspartase-like"/>
</dbReference>
<keyword evidence="7" id="KW-1185">Reference proteome</keyword>